<name>A0AB35C0V7_9GAMM</name>
<evidence type="ECO:0000256" key="5">
    <source>
        <dbReference type="ARBA" id="ARBA00048372"/>
    </source>
</evidence>
<dbReference type="InterPro" id="IPR016181">
    <property type="entry name" value="Acyl_CoA_acyltransferase"/>
</dbReference>
<dbReference type="Pfam" id="PF00696">
    <property type="entry name" value="AA_kinase"/>
    <property type="match status" value="1"/>
</dbReference>
<evidence type="ECO:0000256" key="2">
    <source>
        <dbReference type="ARBA" id="ARBA00009145"/>
    </source>
</evidence>
<dbReference type="PANTHER" id="PTHR30602:SF12">
    <property type="entry name" value="AMINO-ACID ACETYLTRANSFERASE NAGS1, CHLOROPLASTIC-RELATED"/>
    <property type="match status" value="1"/>
</dbReference>
<protein>
    <recommendedName>
        <fullName evidence="6">Amino-acid acetyltransferase</fullName>
        <ecNumber evidence="6">2.3.1.1</ecNumber>
    </recommendedName>
    <alternativeName>
        <fullName evidence="6">N-acetylglutamate synthase</fullName>
        <shortName evidence="6">AGS</shortName>
        <shortName evidence="6">NAGS</shortName>
    </alternativeName>
</protein>
<dbReference type="InterPro" id="IPR001048">
    <property type="entry name" value="Asp/Glu/Uridylate_kinase"/>
</dbReference>
<dbReference type="PIRSF" id="PIRSF000423">
    <property type="entry name" value="ArgA"/>
    <property type="match status" value="1"/>
</dbReference>
<evidence type="ECO:0000256" key="4">
    <source>
        <dbReference type="ARBA" id="ARBA00023315"/>
    </source>
</evidence>
<comment type="pathway">
    <text evidence="1 6">Amino-acid biosynthesis; L-arginine biosynthesis; N(2)-acetyl-L-ornithine from L-glutamate: step 1/4.</text>
</comment>
<keyword evidence="6" id="KW-0963">Cytoplasm</keyword>
<organism evidence="8 9">
    <name type="scientific">Wohlfahrtiimonas chitiniclastica</name>
    <dbReference type="NCBI Taxonomy" id="400946"/>
    <lineage>
        <taxon>Bacteria</taxon>
        <taxon>Pseudomonadati</taxon>
        <taxon>Pseudomonadota</taxon>
        <taxon>Gammaproteobacteria</taxon>
        <taxon>Cardiobacteriales</taxon>
        <taxon>Ignatzschineriaceae</taxon>
        <taxon>Wohlfahrtiimonas</taxon>
    </lineage>
</organism>
<dbReference type="PROSITE" id="PS51186">
    <property type="entry name" value="GNAT"/>
    <property type="match status" value="1"/>
</dbReference>
<dbReference type="GO" id="GO:0004042">
    <property type="term" value="F:L-glutamate N-acetyltransferase activity"/>
    <property type="evidence" value="ECO:0007669"/>
    <property type="project" value="UniProtKB-UniRule"/>
</dbReference>
<evidence type="ECO:0000313" key="9">
    <source>
        <dbReference type="Proteomes" id="UP000680020"/>
    </source>
</evidence>
<reference evidence="8" key="1">
    <citation type="submission" date="2021-03" db="EMBL/GenBank/DDBJ databases">
        <title>Identification and antibiotic profiling of Wohlfahrtiimonas chitiniclastica, an underestimated human pathogen.</title>
        <authorList>
            <person name="Kopf A."/>
            <person name="Bunk B."/>
            <person name="Coldewey S."/>
            <person name="Gunzer F."/>
            <person name="Riedel T."/>
            <person name="Schroettner P."/>
        </authorList>
    </citation>
    <scope>NUCLEOTIDE SEQUENCE</scope>
    <source>
        <strain evidence="8">DSM 100917</strain>
    </source>
</reference>
<dbReference type="SUPFAM" id="SSF55729">
    <property type="entry name" value="Acyl-CoA N-acyltransferases (Nat)"/>
    <property type="match status" value="1"/>
</dbReference>
<dbReference type="InterPro" id="IPR036393">
    <property type="entry name" value="AceGlu_kinase-like_sf"/>
</dbReference>
<evidence type="ECO:0000313" key="8">
    <source>
        <dbReference type="EMBL" id="MBS7825200.1"/>
    </source>
</evidence>
<dbReference type="PANTHER" id="PTHR30602">
    <property type="entry name" value="AMINO-ACID ACETYLTRANSFERASE"/>
    <property type="match status" value="1"/>
</dbReference>
<dbReference type="InterPro" id="IPR010167">
    <property type="entry name" value="NH2A_AcTrfase"/>
</dbReference>
<dbReference type="NCBIfam" id="TIGR01890">
    <property type="entry name" value="N-Ac-Glu-synth"/>
    <property type="match status" value="1"/>
</dbReference>
<evidence type="ECO:0000256" key="3">
    <source>
        <dbReference type="ARBA" id="ARBA00022679"/>
    </source>
</evidence>
<keyword evidence="3 6" id="KW-0808">Transferase</keyword>
<gene>
    <name evidence="6 8" type="primary">argA</name>
    <name evidence="8" type="ORF">J7561_08290</name>
</gene>
<dbReference type="EMBL" id="JAGIBU010000008">
    <property type="protein sequence ID" value="MBS7825200.1"/>
    <property type="molecule type" value="Genomic_DNA"/>
</dbReference>
<comment type="subcellular location">
    <subcellularLocation>
        <location evidence="6">Cytoplasm</location>
    </subcellularLocation>
</comment>
<dbReference type="GO" id="GO:0005737">
    <property type="term" value="C:cytoplasm"/>
    <property type="evidence" value="ECO:0007669"/>
    <property type="project" value="UniProtKB-SubCell"/>
</dbReference>
<keyword evidence="6" id="KW-0055">Arginine biosynthesis</keyword>
<dbReference type="Gene3D" id="3.40.630.30">
    <property type="match status" value="1"/>
</dbReference>
<evidence type="ECO:0000256" key="6">
    <source>
        <dbReference type="HAMAP-Rule" id="MF_01105"/>
    </source>
</evidence>
<dbReference type="Proteomes" id="UP000680020">
    <property type="component" value="Unassembled WGS sequence"/>
</dbReference>
<comment type="caution">
    <text evidence="8">The sequence shown here is derived from an EMBL/GenBank/DDBJ whole genome shotgun (WGS) entry which is preliminary data.</text>
</comment>
<comment type="miscellaneous">
    <text evidence="6">In bacteria which possess the bifunctional enzyme ornithine acetyltransferase/N-acetylglutamate synthase (ArgJ), ArgA fulfills an anaplerotic role.</text>
</comment>
<keyword evidence="6" id="KW-0028">Amino-acid biosynthesis</keyword>
<dbReference type="GO" id="GO:0006526">
    <property type="term" value="P:L-arginine biosynthetic process"/>
    <property type="evidence" value="ECO:0007669"/>
    <property type="project" value="UniProtKB-UniRule"/>
</dbReference>
<proteinExistence type="inferred from homology"/>
<sequence>MRDAGQYFHTYSGSTFVVLLDRVEHSDAASIAEDLAFLCALNIKIILLVPPMPIGKAVVIESEEALEKLVIESQIAQRKMETLLTQAFHQYRITTSIVSCNAVTARPYGIHNGVDFGYFGKPRSIKGDALNNLLGHAQCMMVPTFGYASTGDTFIMDGLEMAERIASHLQCEKLLILTEKAPILPREMNANLAKVLMHDEALSDKHKAILSLSIPAIESGVERVHILNAATEGVLIYELLTRDGVGAMITNEPYDEIKPAEIGDIQALKHLMQPWEDNGTLKKRSISELEKDIEHFFLMFRDHSLIGAVAYYPHAESKTAELASLLVHPDYRKAKKANALLHFIEQKALADGLDSLFLLTTQTALWFMENGFQVADIDHLPPKKLAEYDYTRNSKVLIKPLRSHP</sequence>
<dbReference type="SUPFAM" id="SSF53633">
    <property type="entry name" value="Carbamate kinase-like"/>
    <property type="match status" value="1"/>
</dbReference>
<dbReference type="Pfam" id="PF00583">
    <property type="entry name" value="Acetyltransf_1"/>
    <property type="match status" value="1"/>
</dbReference>
<comment type="similarity">
    <text evidence="2 6">Belongs to the acetyltransferase family. ArgA subfamily.</text>
</comment>
<dbReference type="Gene3D" id="3.40.1160.10">
    <property type="entry name" value="Acetylglutamate kinase-like"/>
    <property type="match status" value="1"/>
</dbReference>
<dbReference type="EC" id="2.3.1.1" evidence="6"/>
<dbReference type="HAMAP" id="MF_01105">
    <property type="entry name" value="N_acetyl_glu_synth"/>
    <property type="match status" value="1"/>
</dbReference>
<keyword evidence="4 6" id="KW-0012">Acyltransferase</keyword>
<dbReference type="AlphaFoldDB" id="A0AB35C0V7"/>
<accession>A0AB35C0V7</accession>
<dbReference type="InterPro" id="IPR000182">
    <property type="entry name" value="GNAT_dom"/>
</dbReference>
<dbReference type="CDD" id="cd04301">
    <property type="entry name" value="NAT_SF"/>
    <property type="match status" value="1"/>
</dbReference>
<evidence type="ECO:0000259" key="7">
    <source>
        <dbReference type="PROSITE" id="PS51186"/>
    </source>
</evidence>
<comment type="catalytic activity">
    <reaction evidence="5 6">
        <text>L-glutamate + acetyl-CoA = N-acetyl-L-glutamate + CoA + H(+)</text>
        <dbReference type="Rhea" id="RHEA:24292"/>
        <dbReference type="ChEBI" id="CHEBI:15378"/>
        <dbReference type="ChEBI" id="CHEBI:29985"/>
        <dbReference type="ChEBI" id="CHEBI:44337"/>
        <dbReference type="ChEBI" id="CHEBI:57287"/>
        <dbReference type="ChEBI" id="CHEBI:57288"/>
        <dbReference type="EC" id="2.3.1.1"/>
    </reaction>
</comment>
<feature type="domain" description="N-acetyltransferase" evidence="7">
    <location>
        <begin position="255"/>
        <end position="402"/>
    </location>
</feature>
<evidence type="ECO:0000256" key="1">
    <source>
        <dbReference type="ARBA" id="ARBA00004925"/>
    </source>
</evidence>